<dbReference type="EMBL" id="VDLU01000002">
    <property type="protein sequence ID" value="TNJ28850.1"/>
    <property type="molecule type" value="Genomic_DNA"/>
</dbReference>
<dbReference type="Proteomes" id="UP000315496">
    <property type="component" value="Chromosome 2"/>
</dbReference>
<evidence type="ECO:0000313" key="2">
    <source>
        <dbReference type="Proteomes" id="UP000315496"/>
    </source>
</evidence>
<organism evidence="1 2">
    <name type="scientific">Giardia muris</name>
    <dbReference type="NCBI Taxonomy" id="5742"/>
    <lineage>
        <taxon>Eukaryota</taxon>
        <taxon>Metamonada</taxon>
        <taxon>Diplomonadida</taxon>
        <taxon>Hexamitidae</taxon>
        <taxon>Giardiinae</taxon>
        <taxon>Giardia</taxon>
    </lineage>
</organism>
<keyword evidence="2" id="KW-1185">Reference proteome</keyword>
<evidence type="ECO:0000313" key="1">
    <source>
        <dbReference type="EMBL" id="TNJ28850.1"/>
    </source>
</evidence>
<dbReference type="AlphaFoldDB" id="A0A4Z1SSW2"/>
<accession>A0A4Z1SSW2</accession>
<comment type="caution">
    <text evidence="1">The sequence shown here is derived from an EMBL/GenBank/DDBJ whole genome shotgun (WGS) entry which is preliminary data.</text>
</comment>
<proteinExistence type="predicted"/>
<protein>
    <submittedName>
        <fullName evidence="1">Uncharacterized protein</fullName>
    </submittedName>
</protein>
<name>A0A4Z1SSW2_GIAMU</name>
<sequence length="149" mass="16924">MRNADTLLTDEVEALTEFQVVGMNSRALGSSVFLLDIPGFETQLKVELPQRFNRTVWFGRHRYAIATLPIPVGELTEEALENEVMGTIDTILTERNIQQMSEQGWWPEEFQSAVPKAKESGTEVSNRKNCVVLESSSSDNYYDFKEDSK</sequence>
<reference evidence="1 2" key="1">
    <citation type="submission" date="2019-05" db="EMBL/GenBank/DDBJ databases">
        <title>The compact genome of Giardia muris reveals important steps in the evolution of intestinal protozoan parasites.</title>
        <authorList>
            <person name="Xu F."/>
            <person name="Jimenez-Gonzalez A."/>
            <person name="Einarsson E."/>
            <person name="Astvaldsson A."/>
            <person name="Peirasmaki D."/>
            <person name="Eckmann L."/>
            <person name="Andersson J.O."/>
            <person name="Svard S.G."/>
            <person name="Jerlstrom-Hultqvist J."/>
        </authorList>
    </citation>
    <scope>NUCLEOTIDE SEQUENCE [LARGE SCALE GENOMIC DNA]</scope>
    <source>
        <strain evidence="1 2">Roberts-Thomson</strain>
    </source>
</reference>
<dbReference type="VEuPathDB" id="GiardiaDB:GMRT_15558"/>
<gene>
    <name evidence="1" type="ORF">GMRT_15558</name>
</gene>
<dbReference type="OrthoDB" id="10251897at2759"/>